<reference evidence="1 2" key="1">
    <citation type="submission" date="2023-10" db="EMBL/GenBank/DDBJ databases">
        <title>Genomes of two closely related lineages of the louse Polyplax serrata with different host specificities.</title>
        <authorList>
            <person name="Martinu J."/>
            <person name="Tarabai H."/>
            <person name="Stefka J."/>
            <person name="Hypsa V."/>
        </authorList>
    </citation>
    <scope>NUCLEOTIDE SEQUENCE [LARGE SCALE GENOMIC DNA]</scope>
    <source>
        <strain evidence="1">HR10_N</strain>
    </source>
</reference>
<evidence type="ECO:0000313" key="2">
    <source>
        <dbReference type="Proteomes" id="UP001372834"/>
    </source>
</evidence>
<gene>
    <name evidence="1" type="ORF">RUM43_002071</name>
</gene>
<comment type="caution">
    <text evidence="1">The sequence shown here is derived from an EMBL/GenBank/DDBJ whole genome shotgun (WGS) entry which is preliminary data.</text>
</comment>
<sequence length="148" mass="17596">MEVKLEENVDERCSDKGKDRNLLRFRYNNCDLNFPQAGLQHLEGFLFKFKFGCNVDLSLEAFLCRLLCFLENDKNFQGLNLSFVRLPRPPLKAREVFIEVVQLHRQGRNVKCRFSWMEPRKNTREGSNDRKFKQETQLTANDERNVYS</sequence>
<dbReference type="AlphaFoldDB" id="A0AAN8NSR5"/>
<accession>A0AAN8NSR5</accession>
<organism evidence="1 2">
    <name type="scientific">Polyplax serrata</name>
    <name type="common">Common mouse louse</name>
    <dbReference type="NCBI Taxonomy" id="468196"/>
    <lineage>
        <taxon>Eukaryota</taxon>
        <taxon>Metazoa</taxon>
        <taxon>Ecdysozoa</taxon>
        <taxon>Arthropoda</taxon>
        <taxon>Hexapoda</taxon>
        <taxon>Insecta</taxon>
        <taxon>Pterygota</taxon>
        <taxon>Neoptera</taxon>
        <taxon>Paraneoptera</taxon>
        <taxon>Psocodea</taxon>
        <taxon>Troctomorpha</taxon>
        <taxon>Phthiraptera</taxon>
        <taxon>Anoplura</taxon>
        <taxon>Polyplacidae</taxon>
        <taxon>Polyplax</taxon>
    </lineage>
</organism>
<proteinExistence type="predicted"/>
<name>A0AAN8NSR5_POLSC</name>
<dbReference type="Proteomes" id="UP001372834">
    <property type="component" value="Unassembled WGS sequence"/>
</dbReference>
<protein>
    <submittedName>
        <fullName evidence="1">Uncharacterized protein</fullName>
    </submittedName>
</protein>
<dbReference type="EMBL" id="JAWJWE010000036">
    <property type="protein sequence ID" value="KAK6628259.1"/>
    <property type="molecule type" value="Genomic_DNA"/>
</dbReference>
<evidence type="ECO:0000313" key="1">
    <source>
        <dbReference type="EMBL" id="KAK6628259.1"/>
    </source>
</evidence>